<dbReference type="InterPro" id="IPR020846">
    <property type="entry name" value="MFS_dom"/>
</dbReference>
<evidence type="ECO:0000313" key="9">
    <source>
        <dbReference type="EMBL" id="KAG8624696.1"/>
    </source>
</evidence>
<dbReference type="PROSITE" id="PS50850">
    <property type="entry name" value="MFS"/>
    <property type="match status" value="1"/>
</dbReference>
<dbReference type="Pfam" id="PF07690">
    <property type="entry name" value="MFS_1"/>
    <property type="match status" value="1"/>
</dbReference>
<dbReference type="InterPro" id="IPR011701">
    <property type="entry name" value="MFS"/>
</dbReference>
<dbReference type="GO" id="GO:0022857">
    <property type="term" value="F:transmembrane transporter activity"/>
    <property type="evidence" value="ECO:0007669"/>
    <property type="project" value="InterPro"/>
</dbReference>
<evidence type="ECO:0000256" key="6">
    <source>
        <dbReference type="SAM" id="MobiDB-lite"/>
    </source>
</evidence>
<comment type="subcellular location">
    <subcellularLocation>
        <location evidence="1">Membrane</location>
        <topology evidence="1">Multi-pass membrane protein</topology>
    </subcellularLocation>
</comment>
<proteinExistence type="predicted"/>
<feature type="region of interest" description="Disordered" evidence="6">
    <location>
        <begin position="1"/>
        <end position="31"/>
    </location>
</feature>
<dbReference type="AlphaFoldDB" id="A0A8K0KZ69"/>
<dbReference type="OrthoDB" id="2250022at2759"/>
<accession>A0A8K0KZ69</accession>
<feature type="transmembrane region" description="Helical" evidence="7">
    <location>
        <begin position="218"/>
        <end position="244"/>
    </location>
</feature>
<dbReference type="PANTHER" id="PTHR43791:SF62">
    <property type="entry name" value="MAJOR FACILITATOR SUPERFAMILY (MFS) PROFILE DOMAIN-CONTAINING PROTEIN"/>
    <property type="match status" value="1"/>
</dbReference>
<feature type="transmembrane region" description="Helical" evidence="7">
    <location>
        <begin position="130"/>
        <end position="149"/>
    </location>
</feature>
<organism evidence="9 10">
    <name type="scientific">Elsinoe batatas</name>
    <dbReference type="NCBI Taxonomy" id="2601811"/>
    <lineage>
        <taxon>Eukaryota</taxon>
        <taxon>Fungi</taxon>
        <taxon>Dikarya</taxon>
        <taxon>Ascomycota</taxon>
        <taxon>Pezizomycotina</taxon>
        <taxon>Dothideomycetes</taxon>
        <taxon>Dothideomycetidae</taxon>
        <taxon>Myriangiales</taxon>
        <taxon>Elsinoaceae</taxon>
        <taxon>Elsinoe</taxon>
    </lineage>
</organism>
<evidence type="ECO:0000256" key="3">
    <source>
        <dbReference type="ARBA" id="ARBA00022692"/>
    </source>
</evidence>
<feature type="transmembrane region" description="Helical" evidence="7">
    <location>
        <begin position="352"/>
        <end position="372"/>
    </location>
</feature>
<dbReference type="EMBL" id="JAESVG020000009">
    <property type="protein sequence ID" value="KAG8624696.1"/>
    <property type="molecule type" value="Genomic_DNA"/>
</dbReference>
<keyword evidence="4 7" id="KW-1133">Transmembrane helix</keyword>
<feature type="transmembrane region" description="Helical" evidence="7">
    <location>
        <begin position="384"/>
        <end position="402"/>
    </location>
</feature>
<sequence length="517" mass="57379">MAIFGRTSPQAARPTTDNEKTGTEGGHVERVHTNDNDITLAKVGVDAKLDEFGARSKTNPEEIALVKKLDRTILVGIALYLHVTIAEAGLQPILWIMYFFNFLDRNALVNAKLNTLDADLGLKGTEYNTLISILFVGYIAGQIPSNMILNRVRPSWYLGGFCMAWSIVCLLTFKASNFGGMLACRFMLGVTEAPFYPGALFLLSLFYTKKEIASRMAIFYTGNMIASSFAGLISAGVFAGLSGVSGLAGWQWLFIIQGGLSILVAFVSFFLLPDHPLQTRWLNEKERLLAHNRIAADTTQREEATSVWLGLKQALADWRCWVFCLMYNTHISSVSFQSFLPTVVRTLGYNTTITLALTCPPYLLAAVMAIVMSYTSGRYNERTWHITVFKTLIIIGFIIPAVTTNVAARFVAIFIFVTFSFGINNIMLGWTSATMGQTPEKKAVALALCNSLGNMSSIYTPYLWPSSDNPRFLKAWMAAIAFSAIAVASTWVMRISLQRKNKKMKEEDPDTLVLYVY</sequence>
<comment type="caution">
    <text evidence="9">The sequence shown here is derived from an EMBL/GenBank/DDBJ whole genome shotgun (WGS) entry which is preliminary data.</text>
</comment>
<evidence type="ECO:0000256" key="1">
    <source>
        <dbReference type="ARBA" id="ARBA00004141"/>
    </source>
</evidence>
<dbReference type="Proteomes" id="UP000809789">
    <property type="component" value="Unassembled WGS sequence"/>
</dbReference>
<feature type="transmembrane region" description="Helical" evidence="7">
    <location>
        <begin position="186"/>
        <end position="206"/>
    </location>
</feature>
<evidence type="ECO:0000256" key="4">
    <source>
        <dbReference type="ARBA" id="ARBA00022989"/>
    </source>
</evidence>
<keyword evidence="2" id="KW-0813">Transport</keyword>
<gene>
    <name evidence="9" type="ORF">KVT40_007763</name>
</gene>
<feature type="transmembrane region" description="Helical" evidence="7">
    <location>
        <begin position="77"/>
        <end position="100"/>
    </location>
</feature>
<feature type="domain" description="Major facilitator superfamily (MFS) profile" evidence="8">
    <location>
        <begin position="90"/>
        <end position="501"/>
    </location>
</feature>
<feature type="compositionally biased region" description="Basic and acidic residues" evidence="6">
    <location>
        <begin position="16"/>
        <end position="31"/>
    </location>
</feature>
<feature type="transmembrane region" description="Helical" evidence="7">
    <location>
        <begin position="476"/>
        <end position="497"/>
    </location>
</feature>
<keyword evidence="3 7" id="KW-0812">Transmembrane</keyword>
<feature type="transmembrane region" description="Helical" evidence="7">
    <location>
        <begin position="156"/>
        <end position="174"/>
    </location>
</feature>
<evidence type="ECO:0000313" key="10">
    <source>
        <dbReference type="Proteomes" id="UP000809789"/>
    </source>
</evidence>
<name>A0A8K0KZ69_9PEZI</name>
<evidence type="ECO:0000259" key="8">
    <source>
        <dbReference type="PROSITE" id="PS50850"/>
    </source>
</evidence>
<keyword evidence="10" id="KW-1185">Reference proteome</keyword>
<dbReference type="SUPFAM" id="SSF103473">
    <property type="entry name" value="MFS general substrate transporter"/>
    <property type="match status" value="1"/>
</dbReference>
<evidence type="ECO:0000256" key="2">
    <source>
        <dbReference type="ARBA" id="ARBA00022448"/>
    </source>
</evidence>
<dbReference type="Gene3D" id="1.20.1250.20">
    <property type="entry name" value="MFS general substrate transporter like domains"/>
    <property type="match status" value="2"/>
</dbReference>
<protein>
    <recommendedName>
        <fullName evidence="8">Major facilitator superfamily (MFS) profile domain-containing protein</fullName>
    </recommendedName>
</protein>
<dbReference type="GO" id="GO:0016020">
    <property type="term" value="C:membrane"/>
    <property type="evidence" value="ECO:0007669"/>
    <property type="project" value="UniProtKB-SubCell"/>
</dbReference>
<dbReference type="FunFam" id="1.20.1250.20:FF:000057">
    <property type="entry name" value="MFS general substrate transporter"/>
    <property type="match status" value="1"/>
</dbReference>
<reference evidence="9" key="1">
    <citation type="submission" date="2021-07" db="EMBL/GenBank/DDBJ databases">
        <title>Elsinoe batatas strain:CRI-CJ2 Genome sequencing and assembly.</title>
        <authorList>
            <person name="Huang L."/>
        </authorList>
    </citation>
    <scope>NUCLEOTIDE SEQUENCE</scope>
    <source>
        <strain evidence="9">CRI-CJ2</strain>
    </source>
</reference>
<feature type="transmembrane region" description="Helical" evidence="7">
    <location>
        <begin position="408"/>
        <end position="431"/>
    </location>
</feature>
<evidence type="ECO:0000256" key="7">
    <source>
        <dbReference type="SAM" id="Phobius"/>
    </source>
</evidence>
<feature type="transmembrane region" description="Helical" evidence="7">
    <location>
        <begin position="320"/>
        <end position="340"/>
    </location>
</feature>
<dbReference type="InterPro" id="IPR036259">
    <property type="entry name" value="MFS_trans_sf"/>
</dbReference>
<evidence type="ECO:0000256" key="5">
    <source>
        <dbReference type="ARBA" id="ARBA00023136"/>
    </source>
</evidence>
<dbReference type="FunFam" id="1.20.1250.20:FF:000013">
    <property type="entry name" value="MFS general substrate transporter"/>
    <property type="match status" value="1"/>
</dbReference>
<keyword evidence="5 7" id="KW-0472">Membrane</keyword>
<feature type="transmembrane region" description="Helical" evidence="7">
    <location>
        <begin position="250"/>
        <end position="272"/>
    </location>
</feature>
<dbReference type="PANTHER" id="PTHR43791">
    <property type="entry name" value="PERMEASE-RELATED"/>
    <property type="match status" value="1"/>
</dbReference>
<feature type="transmembrane region" description="Helical" evidence="7">
    <location>
        <begin position="443"/>
        <end position="464"/>
    </location>
</feature>